<dbReference type="KEGG" id="psyo:PB01_09895"/>
<keyword evidence="3" id="KW-1185">Reference proteome</keyword>
<protein>
    <submittedName>
        <fullName evidence="2">Uncharacterized protein</fullName>
    </submittedName>
</protein>
<gene>
    <name evidence="2" type="ORF">PB01_09895</name>
</gene>
<sequence>MLLAFFINVFVIITATCFLYSLNEEARMFGFGYSGLLMLIFSIPVITWINFFILLFVKKTPHLWKARN</sequence>
<organism evidence="2 3">
    <name type="scientific">Psychrobacillus glaciei</name>
    <dbReference type="NCBI Taxonomy" id="2283160"/>
    <lineage>
        <taxon>Bacteria</taxon>
        <taxon>Bacillati</taxon>
        <taxon>Bacillota</taxon>
        <taxon>Bacilli</taxon>
        <taxon>Bacillales</taxon>
        <taxon>Bacillaceae</taxon>
        <taxon>Psychrobacillus</taxon>
    </lineage>
</organism>
<keyword evidence="1" id="KW-1133">Transmembrane helix</keyword>
<dbReference type="EMBL" id="CP031223">
    <property type="protein sequence ID" value="QFF99114.1"/>
    <property type="molecule type" value="Genomic_DNA"/>
</dbReference>
<dbReference type="Proteomes" id="UP000325517">
    <property type="component" value="Chromosome"/>
</dbReference>
<keyword evidence="1" id="KW-0812">Transmembrane</keyword>
<accession>A0A5J6SQP3</accession>
<evidence type="ECO:0000256" key="1">
    <source>
        <dbReference type="SAM" id="Phobius"/>
    </source>
</evidence>
<feature type="transmembrane region" description="Helical" evidence="1">
    <location>
        <begin position="33"/>
        <end position="57"/>
    </location>
</feature>
<evidence type="ECO:0000313" key="2">
    <source>
        <dbReference type="EMBL" id="QFF99114.1"/>
    </source>
</evidence>
<proteinExistence type="predicted"/>
<keyword evidence="1" id="KW-0472">Membrane</keyword>
<evidence type="ECO:0000313" key="3">
    <source>
        <dbReference type="Proteomes" id="UP000325517"/>
    </source>
</evidence>
<name>A0A5J6SQP3_9BACI</name>
<reference evidence="2 3" key="1">
    <citation type="submission" date="2018-07" db="EMBL/GenBank/DDBJ databases">
        <title>Complete genome sequence of Psychrobacillus sp. PB01, isolated from iceberg, and comparative genome analysis of Psychrobacillus strains.</title>
        <authorList>
            <person name="Lee P.C."/>
        </authorList>
    </citation>
    <scope>NUCLEOTIDE SEQUENCE [LARGE SCALE GENOMIC DNA]</scope>
    <source>
        <strain evidence="2 3">PB01</strain>
    </source>
</reference>
<dbReference type="AlphaFoldDB" id="A0A5J6SQP3"/>